<dbReference type="PANTHER" id="PTHR12864">
    <property type="entry name" value="RAN BINDING PROTEIN 9-RELATED"/>
    <property type="match status" value="1"/>
</dbReference>
<name>A0ABU6X6J1_9FABA</name>
<organism evidence="1 2">
    <name type="scientific">Stylosanthes scabra</name>
    <dbReference type="NCBI Taxonomy" id="79078"/>
    <lineage>
        <taxon>Eukaryota</taxon>
        <taxon>Viridiplantae</taxon>
        <taxon>Streptophyta</taxon>
        <taxon>Embryophyta</taxon>
        <taxon>Tracheophyta</taxon>
        <taxon>Spermatophyta</taxon>
        <taxon>Magnoliopsida</taxon>
        <taxon>eudicotyledons</taxon>
        <taxon>Gunneridae</taxon>
        <taxon>Pentapetalae</taxon>
        <taxon>rosids</taxon>
        <taxon>fabids</taxon>
        <taxon>Fabales</taxon>
        <taxon>Fabaceae</taxon>
        <taxon>Papilionoideae</taxon>
        <taxon>50 kb inversion clade</taxon>
        <taxon>dalbergioids sensu lato</taxon>
        <taxon>Dalbergieae</taxon>
        <taxon>Pterocarpus clade</taxon>
        <taxon>Stylosanthes</taxon>
    </lineage>
</organism>
<proteinExistence type="predicted"/>
<evidence type="ECO:0000313" key="1">
    <source>
        <dbReference type="EMBL" id="MED6192971.1"/>
    </source>
</evidence>
<reference evidence="1 2" key="1">
    <citation type="journal article" date="2023" name="Plants (Basel)">
        <title>Bridging the Gap: Combining Genomics and Transcriptomics Approaches to Understand Stylosanthes scabra, an Orphan Legume from the Brazilian Caatinga.</title>
        <authorList>
            <person name="Ferreira-Neto J.R.C."/>
            <person name="da Silva M.D."/>
            <person name="Binneck E."/>
            <person name="de Melo N.F."/>
            <person name="da Silva R.H."/>
            <person name="de Melo A.L.T.M."/>
            <person name="Pandolfi V."/>
            <person name="Bustamante F.O."/>
            <person name="Brasileiro-Vidal A.C."/>
            <person name="Benko-Iseppon A.M."/>
        </authorList>
    </citation>
    <scope>NUCLEOTIDE SEQUENCE [LARGE SCALE GENOMIC DNA]</scope>
    <source>
        <tissue evidence="1">Leaves</tissue>
    </source>
</reference>
<evidence type="ECO:0000313" key="2">
    <source>
        <dbReference type="Proteomes" id="UP001341840"/>
    </source>
</evidence>
<accession>A0ABU6X6J1</accession>
<sequence>MHNFSLSCYLKQVEFLKLVSSGDYNAALKVACSHLGPLAASDPTLLKPLKETLLALLQPSEDALGSALPLNALAASLQVGVGRRLGVEEPQLMKIMRATLHTHNEWFKLQMCKDRFEGRSIL</sequence>
<protein>
    <recommendedName>
        <fullName evidence="3">CTLH domain-containing protein</fullName>
    </recommendedName>
</protein>
<gene>
    <name evidence="1" type="ORF">PIB30_014754</name>
</gene>
<evidence type="ECO:0008006" key="3">
    <source>
        <dbReference type="Google" id="ProtNLM"/>
    </source>
</evidence>
<keyword evidence="2" id="KW-1185">Reference proteome</keyword>
<dbReference type="InterPro" id="IPR050618">
    <property type="entry name" value="Ubq-SigPath_Reg"/>
</dbReference>
<dbReference type="Proteomes" id="UP001341840">
    <property type="component" value="Unassembled WGS sequence"/>
</dbReference>
<comment type="caution">
    <text evidence="1">The sequence shown here is derived from an EMBL/GenBank/DDBJ whole genome shotgun (WGS) entry which is preliminary data.</text>
</comment>
<dbReference type="EMBL" id="JASCZI010211488">
    <property type="protein sequence ID" value="MED6192971.1"/>
    <property type="molecule type" value="Genomic_DNA"/>
</dbReference>